<dbReference type="CDD" id="cd00364">
    <property type="entry name" value="Ribosomal_uS17"/>
    <property type="match status" value="1"/>
</dbReference>
<accession>A0A2H0WS03</accession>
<proteinExistence type="inferred from homology"/>
<protein>
    <submittedName>
        <fullName evidence="4">30S ribosomal protein S17</fullName>
    </submittedName>
</protein>
<dbReference type="AlphaFoldDB" id="A0A2H0WS03"/>
<dbReference type="Gene3D" id="2.40.50.140">
    <property type="entry name" value="Nucleic acid-binding proteins"/>
    <property type="match status" value="1"/>
</dbReference>
<evidence type="ECO:0000313" key="4">
    <source>
        <dbReference type="EMBL" id="PIS15407.1"/>
    </source>
</evidence>
<sequence>MTKGKILTGKVIAAKSPKTLTVLVETVYRYPKYGKVMRRRKKYLVHDEKGVAINRTVKIRETRPISK</sequence>
<evidence type="ECO:0000313" key="5">
    <source>
        <dbReference type="Proteomes" id="UP000231282"/>
    </source>
</evidence>
<reference evidence="5" key="1">
    <citation type="submission" date="2017-09" db="EMBL/GenBank/DDBJ databases">
        <title>Depth-based differentiation of microbial function through sediment-hosted aquifers and enrichment of novel symbionts in the deep terrestrial subsurface.</title>
        <authorList>
            <person name="Probst A.J."/>
            <person name="Ladd B."/>
            <person name="Jarett J.K."/>
            <person name="Geller-Mcgrath D.E."/>
            <person name="Sieber C.M.K."/>
            <person name="Emerson J.B."/>
            <person name="Anantharaman K."/>
            <person name="Thomas B.C."/>
            <person name="Malmstrom R."/>
            <person name="Stieglmeier M."/>
            <person name="Klingl A."/>
            <person name="Woyke T."/>
            <person name="Ryan C.M."/>
            <person name="Banfield J.F."/>
        </authorList>
    </citation>
    <scope>NUCLEOTIDE SEQUENCE [LARGE SCALE GENOMIC DNA]</scope>
</reference>
<dbReference type="PANTHER" id="PTHR10744:SF1">
    <property type="entry name" value="SMALL RIBOSOMAL SUBUNIT PROTEIN US17M"/>
    <property type="match status" value="1"/>
</dbReference>
<keyword evidence="2 4" id="KW-0689">Ribosomal protein</keyword>
<comment type="caution">
    <text evidence="4">The sequence shown here is derived from an EMBL/GenBank/DDBJ whole genome shotgun (WGS) entry which is preliminary data.</text>
</comment>
<name>A0A2H0WS03_9BACT</name>
<keyword evidence="3" id="KW-0687">Ribonucleoprotein</keyword>
<dbReference type="Pfam" id="PF00366">
    <property type="entry name" value="Ribosomal_S17"/>
    <property type="match status" value="1"/>
</dbReference>
<evidence type="ECO:0000256" key="1">
    <source>
        <dbReference type="ARBA" id="ARBA00010254"/>
    </source>
</evidence>
<dbReference type="InterPro" id="IPR000266">
    <property type="entry name" value="Ribosomal_uS17"/>
</dbReference>
<comment type="similarity">
    <text evidence="1">Belongs to the universal ribosomal protein uS17 family.</text>
</comment>
<dbReference type="GO" id="GO:0022627">
    <property type="term" value="C:cytosolic small ribosomal subunit"/>
    <property type="evidence" value="ECO:0007669"/>
    <property type="project" value="TreeGrafter"/>
</dbReference>
<dbReference type="EMBL" id="PEZH01000002">
    <property type="protein sequence ID" value="PIS15407.1"/>
    <property type="molecule type" value="Genomic_DNA"/>
</dbReference>
<dbReference type="PRINTS" id="PR00973">
    <property type="entry name" value="RIBOSOMALS17"/>
</dbReference>
<dbReference type="GO" id="GO:0006412">
    <property type="term" value="P:translation"/>
    <property type="evidence" value="ECO:0007669"/>
    <property type="project" value="InterPro"/>
</dbReference>
<dbReference type="Proteomes" id="UP000231282">
    <property type="component" value="Unassembled WGS sequence"/>
</dbReference>
<dbReference type="GO" id="GO:0003735">
    <property type="term" value="F:structural constituent of ribosome"/>
    <property type="evidence" value="ECO:0007669"/>
    <property type="project" value="InterPro"/>
</dbReference>
<evidence type="ECO:0000256" key="3">
    <source>
        <dbReference type="ARBA" id="ARBA00023274"/>
    </source>
</evidence>
<gene>
    <name evidence="4" type="primary">rpsQ</name>
    <name evidence="4" type="ORF">COT63_00030</name>
</gene>
<organism evidence="4 5">
    <name type="scientific">Candidatus Shapirobacteria bacterium CG09_land_8_20_14_0_10_38_17</name>
    <dbReference type="NCBI Taxonomy" id="1974884"/>
    <lineage>
        <taxon>Bacteria</taxon>
        <taxon>Candidatus Shapironibacteriota</taxon>
    </lineage>
</organism>
<feature type="non-terminal residue" evidence="4">
    <location>
        <position position="67"/>
    </location>
</feature>
<evidence type="ECO:0000256" key="2">
    <source>
        <dbReference type="ARBA" id="ARBA00022980"/>
    </source>
</evidence>
<dbReference type="SUPFAM" id="SSF50249">
    <property type="entry name" value="Nucleic acid-binding proteins"/>
    <property type="match status" value="1"/>
</dbReference>
<dbReference type="PANTHER" id="PTHR10744">
    <property type="entry name" value="40S RIBOSOMAL PROTEIN S11 FAMILY MEMBER"/>
    <property type="match status" value="1"/>
</dbReference>
<dbReference type="InterPro" id="IPR012340">
    <property type="entry name" value="NA-bd_OB-fold"/>
</dbReference>